<feature type="transmembrane region" description="Helical" evidence="6">
    <location>
        <begin position="745"/>
        <end position="764"/>
    </location>
</feature>
<keyword evidence="5 6" id="KW-0472">Membrane</keyword>
<dbReference type="STRING" id="999422.HMPREF9944_00009"/>
<comment type="caution">
    <text evidence="8">The sequence shown here is derived from an EMBL/GenBank/DDBJ whole genome shotgun (WGS) entry which is preliminary data.</text>
</comment>
<feature type="transmembrane region" description="Helical" evidence="6">
    <location>
        <begin position="651"/>
        <end position="670"/>
    </location>
</feature>
<dbReference type="InterPro" id="IPR050545">
    <property type="entry name" value="Mycobact_MmpL"/>
</dbReference>
<dbReference type="RefSeq" id="WP_008563572.1">
    <property type="nucleotide sequence ID" value="NZ_JH594500.1"/>
</dbReference>
<dbReference type="Pfam" id="PF03176">
    <property type="entry name" value="MMPL"/>
    <property type="match status" value="2"/>
</dbReference>
<gene>
    <name evidence="8" type="ORF">HMPREF9944_00009</name>
</gene>
<dbReference type="HOGENOM" id="CLU_003055_0_0_10"/>
<feature type="transmembrane region" description="Helical" evidence="6">
    <location>
        <begin position="290"/>
        <end position="312"/>
    </location>
</feature>
<feature type="domain" description="Phospholipid/glycerol acyltransferase" evidence="7">
    <location>
        <begin position="886"/>
        <end position="995"/>
    </location>
</feature>
<dbReference type="OrthoDB" id="9803035at2"/>
<dbReference type="EMBL" id="AGEK01000001">
    <property type="protein sequence ID" value="EHO75216.1"/>
    <property type="molecule type" value="Genomic_DNA"/>
</dbReference>
<evidence type="ECO:0000256" key="1">
    <source>
        <dbReference type="ARBA" id="ARBA00004651"/>
    </source>
</evidence>
<feature type="transmembrane region" description="Helical" evidence="6">
    <location>
        <begin position="770"/>
        <end position="796"/>
    </location>
</feature>
<dbReference type="GO" id="GO:0005886">
    <property type="term" value="C:plasma membrane"/>
    <property type="evidence" value="ECO:0007669"/>
    <property type="project" value="UniProtKB-SubCell"/>
</dbReference>
<dbReference type="AlphaFoldDB" id="H1HIL5"/>
<feature type="transmembrane region" description="Helical" evidence="6">
    <location>
        <begin position="318"/>
        <end position="336"/>
    </location>
</feature>
<dbReference type="PATRIC" id="fig|999422.3.peg.9"/>
<feature type="transmembrane region" description="Helical" evidence="6">
    <location>
        <begin position="817"/>
        <end position="839"/>
    </location>
</feature>
<accession>H1HIL5</accession>
<keyword evidence="8" id="KW-0808">Transferase</keyword>
<keyword evidence="9" id="KW-1185">Reference proteome</keyword>
<feature type="transmembrane region" description="Helical" evidence="6">
    <location>
        <begin position="677"/>
        <end position="697"/>
    </location>
</feature>
<dbReference type="SMART" id="SM00563">
    <property type="entry name" value="PlsC"/>
    <property type="match status" value="1"/>
</dbReference>
<proteinExistence type="predicted"/>
<reference evidence="8 9" key="1">
    <citation type="submission" date="2011-12" db="EMBL/GenBank/DDBJ databases">
        <title>The Genome Sequence of Prevotella maculosa OT 289.</title>
        <authorList>
            <consortium name="The Broad Institute Genome Sequencing Platform"/>
            <person name="Earl A."/>
            <person name="Ward D."/>
            <person name="Feldgarden M."/>
            <person name="Gevers D."/>
            <person name="Izard J."/>
            <person name="Blanton J.M."/>
            <person name="Mathney J."/>
            <person name="Tanner A.C."/>
            <person name="Dewhirst F.E."/>
            <person name="Young S.K."/>
            <person name="Zeng Q."/>
            <person name="Gargeya S."/>
            <person name="Fitzgerald M."/>
            <person name="Haas B."/>
            <person name="Abouelleil A."/>
            <person name="Alvarado L."/>
            <person name="Arachchi H.M."/>
            <person name="Berlin A."/>
            <person name="Chapman S.B."/>
            <person name="Gearin G."/>
            <person name="Goldberg J."/>
            <person name="Griggs A."/>
            <person name="Gujja S."/>
            <person name="Hansen M."/>
            <person name="Heiman D."/>
            <person name="Howarth C."/>
            <person name="Larimer J."/>
            <person name="Lui A."/>
            <person name="MacDonald P.J.P."/>
            <person name="McCowen C."/>
            <person name="Montmayeur A."/>
            <person name="Murphy C."/>
            <person name="Neiman D."/>
            <person name="Pearson M."/>
            <person name="Priest M."/>
            <person name="Roberts A."/>
            <person name="Saif S."/>
            <person name="Shea T."/>
            <person name="Sisk P."/>
            <person name="Stolte C."/>
            <person name="Sykes S."/>
            <person name="Wortman J."/>
            <person name="Nusbaum C."/>
            <person name="Birren B."/>
        </authorList>
    </citation>
    <scope>NUCLEOTIDE SEQUENCE [LARGE SCALE GENOMIC DNA]</scope>
    <source>
        <strain evidence="8 9">OT 289</strain>
    </source>
</reference>
<sequence length="1157" mass="132319">MLYIYQYLNRHRLTAGTLFFGLCAVFVFLATRIHYEEDIAKFLPHDAEMQQYQEVYEQFAQQDRIAVLFTSRDTNRQVSAERLEEAMENMGGYLASSALITRLQVEVDEAGMMNIVDFVSRNLPRFLTPQDYRHADSLLKQPGYVAQQMLENKKLMMLPTAGVTMQTMRHDPLHLFTPALKRMQQFQLSSSFQIMDGYLFTADGRTGLITMNSRFGPSETQRNAEIAELLQDAIQKTEKQYRDIRVSAIGAPLIAVTNAQQIKTDALIALAIASVLILAILIWYYRRLSYILWIGASVGFGCLFAIAGMALFQDEVSIIVLGIGSVIIGIAVNYPLHFLDHIREVSDRKTALKEMVSPLLIGNITTVAAFLCLVWLEAKAMRDLGVFGSLVLVGTLLFVLVFLPLYARSYKKVPKSTALPVSLSSRLHFPCALTRCAFPVVAILTLVLGYFSLQTSFDSDLSHINYMTPEQRSDMQLLTSSMPASPVYVVATGKDLEAALRNNEELLKQLSVADSTVKGIGSFAPTPEKQRAALQRWRYFWQSIHPDVISEVRHAAMSQGFTKDTFAPFYANVQGDSLTVQPVSYFKPILQLLEGTYIRHQSEKVTIVNYLPSTANESQLRQVIGEHKDNYFVFSAKDVSSQLVRSLNDSFNYIGFVCGFVVFFFLWLSFGKIELSLLSFLPLAVSWLWILGLMHIFDIHFNIVNIILATFIFGQGDDYTIFMTEGLLYEHATGKKRLASYRHSIAISAILMFIGIGSLIVARHPALRSLALVTILGMTTVVLMAYYLPPLVFKWLTMKKGVPREVPLTLKRLVRSVWALLFYLFMMFIFVLPFTWLYFHIGSTTERKRLRYHRLLYAMARFIVNKIPGVKFRLENAGGEQFDRPAIITCNHQSHFDTLCLMALHPKIIFLTNQWAWNNPLYRSVIHHAEFIPASDGMEAHLDELRSLFQRGYSICVFPEGTRTVDHRIHRFHKGAFYLAEQLDADIVPVVIHGMDHVLPKNDFMLREGIMTMRILKRIMSTDTATMGNGYRERTRNIHQLYLETYKKMRAQYEDAHYYAAYLKYQYLYKGAGVERRCHRLLQRNNCYSDFIDAPEERGLKTRLFRHAGQCELPYLYALVHTETQVMVTIDDPDDEALVVHMAYLPNNFQIIKEEEQ</sequence>
<evidence type="ECO:0000256" key="4">
    <source>
        <dbReference type="ARBA" id="ARBA00022989"/>
    </source>
</evidence>
<organism evidence="8 9">
    <name type="scientific">Segatella maculosa OT 289</name>
    <dbReference type="NCBI Taxonomy" id="999422"/>
    <lineage>
        <taxon>Bacteria</taxon>
        <taxon>Pseudomonadati</taxon>
        <taxon>Bacteroidota</taxon>
        <taxon>Bacteroidia</taxon>
        <taxon>Bacteroidales</taxon>
        <taxon>Prevotellaceae</taxon>
        <taxon>Segatella</taxon>
    </lineage>
</organism>
<evidence type="ECO:0000256" key="5">
    <source>
        <dbReference type="ARBA" id="ARBA00023136"/>
    </source>
</evidence>
<feature type="transmembrane region" description="Helical" evidence="6">
    <location>
        <begin position="356"/>
        <end position="378"/>
    </location>
</feature>
<evidence type="ECO:0000256" key="6">
    <source>
        <dbReference type="SAM" id="Phobius"/>
    </source>
</evidence>
<feature type="transmembrane region" description="Helical" evidence="6">
    <location>
        <begin position="384"/>
        <end position="406"/>
    </location>
</feature>
<keyword evidence="3 6" id="KW-0812">Transmembrane</keyword>
<dbReference type="Proteomes" id="UP000003167">
    <property type="component" value="Unassembled WGS sequence"/>
</dbReference>
<evidence type="ECO:0000256" key="3">
    <source>
        <dbReference type="ARBA" id="ARBA00022692"/>
    </source>
</evidence>
<keyword evidence="8" id="KW-0012">Acyltransferase</keyword>
<feature type="transmembrane region" description="Helical" evidence="6">
    <location>
        <begin position="266"/>
        <end position="285"/>
    </location>
</feature>
<evidence type="ECO:0000313" key="9">
    <source>
        <dbReference type="Proteomes" id="UP000003167"/>
    </source>
</evidence>
<evidence type="ECO:0000256" key="2">
    <source>
        <dbReference type="ARBA" id="ARBA00022475"/>
    </source>
</evidence>
<protein>
    <submittedName>
        <fullName evidence="8">1-acylglycerol-3-phosphate O-acyltransferase</fullName>
    </submittedName>
</protein>
<dbReference type="InterPro" id="IPR004869">
    <property type="entry name" value="MMPL_dom"/>
</dbReference>
<dbReference type="SUPFAM" id="SSF69593">
    <property type="entry name" value="Glycerol-3-phosphate (1)-acyltransferase"/>
    <property type="match status" value="1"/>
</dbReference>
<keyword evidence="4 6" id="KW-1133">Transmembrane helix</keyword>
<keyword evidence="2" id="KW-1003">Cell membrane</keyword>
<name>H1HIL5_9BACT</name>
<dbReference type="GO" id="GO:0016746">
    <property type="term" value="F:acyltransferase activity"/>
    <property type="evidence" value="ECO:0007669"/>
    <property type="project" value="UniProtKB-KW"/>
</dbReference>
<evidence type="ECO:0000313" key="8">
    <source>
        <dbReference type="EMBL" id="EHO75216.1"/>
    </source>
</evidence>
<dbReference type="Pfam" id="PF01553">
    <property type="entry name" value="Acyltransferase"/>
    <property type="match status" value="1"/>
</dbReference>
<dbReference type="SUPFAM" id="SSF82866">
    <property type="entry name" value="Multidrug efflux transporter AcrB transmembrane domain"/>
    <property type="match status" value="2"/>
</dbReference>
<dbReference type="PANTHER" id="PTHR33406:SF13">
    <property type="entry name" value="MEMBRANE PROTEIN YDFJ"/>
    <property type="match status" value="1"/>
</dbReference>
<dbReference type="PANTHER" id="PTHR33406">
    <property type="entry name" value="MEMBRANE PROTEIN MJ1562-RELATED"/>
    <property type="match status" value="1"/>
</dbReference>
<dbReference type="InterPro" id="IPR002123">
    <property type="entry name" value="Plipid/glycerol_acylTrfase"/>
</dbReference>
<dbReference type="Gene3D" id="1.20.1640.10">
    <property type="entry name" value="Multidrug efflux transporter AcrB transmembrane domain"/>
    <property type="match status" value="2"/>
</dbReference>
<dbReference type="CDD" id="cd07989">
    <property type="entry name" value="LPLAT_AGPAT-like"/>
    <property type="match status" value="1"/>
</dbReference>
<evidence type="ECO:0000259" key="7">
    <source>
        <dbReference type="SMART" id="SM00563"/>
    </source>
</evidence>
<comment type="subcellular location">
    <subcellularLocation>
        <location evidence="1">Cell membrane</location>
        <topology evidence="1">Multi-pass membrane protein</topology>
    </subcellularLocation>
</comment>
<feature type="transmembrane region" description="Helical" evidence="6">
    <location>
        <begin position="12"/>
        <end position="35"/>
    </location>
</feature>